<dbReference type="AlphaFoldDB" id="A0A816IJ71"/>
<reference evidence="2" key="1">
    <citation type="submission" date="2021-01" db="EMBL/GenBank/DDBJ databases">
        <authorList>
            <consortium name="Genoscope - CEA"/>
            <person name="William W."/>
        </authorList>
    </citation>
    <scope>NUCLEOTIDE SEQUENCE</scope>
</reference>
<feature type="domain" description="Reverse transcriptase zinc-binding" evidence="1">
    <location>
        <begin position="81"/>
        <end position="131"/>
    </location>
</feature>
<name>A0A816IJ71_BRANA</name>
<feature type="non-terminal residue" evidence="2">
    <location>
        <position position="1"/>
    </location>
</feature>
<dbReference type="Pfam" id="PF13966">
    <property type="entry name" value="zf-RVT"/>
    <property type="match status" value="1"/>
</dbReference>
<evidence type="ECO:0000259" key="1">
    <source>
        <dbReference type="Pfam" id="PF13966"/>
    </source>
</evidence>
<organism evidence="2">
    <name type="scientific">Brassica napus</name>
    <name type="common">Rape</name>
    <dbReference type="NCBI Taxonomy" id="3708"/>
    <lineage>
        <taxon>Eukaryota</taxon>
        <taxon>Viridiplantae</taxon>
        <taxon>Streptophyta</taxon>
        <taxon>Embryophyta</taxon>
        <taxon>Tracheophyta</taxon>
        <taxon>Spermatophyta</taxon>
        <taxon>Magnoliopsida</taxon>
        <taxon>eudicotyledons</taxon>
        <taxon>Gunneridae</taxon>
        <taxon>Pentapetalae</taxon>
        <taxon>rosids</taxon>
        <taxon>malvids</taxon>
        <taxon>Brassicales</taxon>
        <taxon>Brassicaceae</taxon>
        <taxon>Brassiceae</taxon>
        <taxon>Brassica</taxon>
    </lineage>
</organism>
<evidence type="ECO:0000313" key="2">
    <source>
        <dbReference type="EMBL" id="CAF1708761.1"/>
    </source>
</evidence>
<protein>
    <submittedName>
        <fullName evidence="2">(rape) hypothetical protein</fullName>
    </submittedName>
</protein>
<dbReference type="EMBL" id="HG994367">
    <property type="protein sequence ID" value="CAF1708761.1"/>
    <property type="molecule type" value="Genomic_DNA"/>
</dbReference>
<dbReference type="InterPro" id="IPR026960">
    <property type="entry name" value="RVT-Znf"/>
</dbReference>
<gene>
    <name evidence="2" type="ORF">DARMORV10_C03P70280.1</name>
</gene>
<accession>A0A816IJ71</accession>
<dbReference type="Proteomes" id="UP001295469">
    <property type="component" value="Chromosome C03"/>
</dbReference>
<sequence length="132" mass="15269">WCDFQPLIHVSGEVGTQMLGIGQTAKVVNARDAQGWKLRKCCGRVMQQIIEKTKCIPPPSPEAGRDRPLWKQSQGQYEEKFASKATWEQLRSTHDVVEWFSIVWFPQALPRQAFITWLACRNRLDTGDRIRQ</sequence>
<proteinExistence type="predicted"/>